<protein>
    <submittedName>
        <fullName evidence="2">Uncharacterized protein</fullName>
    </submittedName>
</protein>
<reference evidence="2" key="1">
    <citation type="submission" date="2023-04" db="EMBL/GenBank/DDBJ databases">
        <authorList>
            <person name="Vijverberg K."/>
            <person name="Xiong W."/>
            <person name="Schranz E."/>
        </authorList>
    </citation>
    <scope>NUCLEOTIDE SEQUENCE</scope>
</reference>
<dbReference type="Proteomes" id="UP001177003">
    <property type="component" value="Chromosome 4"/>
</dbReference>
<feature type="compositionally biased region" description="Basic and acidic residues" evidence="1">
    <location>
        <begin position="181"/>
        <end position="207"/>
    </location>
</feature>
<evidence type="ECO:0000313" key="2">
    <source>
        <dbReference type="EMBL" id="CAI9280164.1"/>
    </source>
</evidence>
<evidence type="ECO:0000256" key="1">
    <source>
        <dbReference type="SAM" id="MobiDB-lite"/>
    </source>
</evidence>
<dbReference type="EMBL" id="OX465080">
    <property type="protein sequence ID" value="CAI9280164.1"/>
    <property type="molecule type" value="Genomic_DNA"/>
</dbReference>
<accession>A0AA36E1S9</accession>
<evidence type="ECO:0000313" key="3">
    <source>
        <dbReference type="Proteomes" id="UP001177003"/>
    </source>
</evidence>
<dbReference type="AlphaFoldDB" id="A0AA36E1S9"/>
<name>A0AA36E1S9_LACSI</name>
<keyword evidence="3" id="KW-1185">Reference proteome</keyword>
<feature type="region of interest" description="Disordered" evidence="1">
    <location>
        <begin position="181"/>
        <end position="236"/>
    </location>
</feature>
<feature type="compositionally biased region" description="Acidic residues" evidence="1">
    <location>
        <begin position="224"/>
        <end position="236"/>
    </location>
</feature>
<proteinExistence type="predicted"/>
<sequence length="236" mass="26566">MYYIFSGINLDYKTVLWAQMVQSNLSTTRHNGISCAHFWTLVVQRAMDRFNIPVMEGSSMAAIQIFRTTNIILVDISRFTFTGSIPETMLCNVPVTSEVVQTYRSLPVSGLRPIIDVVYKAVMKSCNADVNALLSDIIETCDYLITITVKKHLAEKLRPVFAMLNRIEGILKSDTLLKQGRDTVKQSTKETTKPTDTTVKPKLENELKVNVASGSKGKEKLINDSEEDEPDEHEMK</sequence>
<gene>
    <name evidence="2" type="ORF">LSALG_LOCUS19921</name>
</gene>
<organism evidence="2 3">
    <name type="scientific">Lactuca saligna</name>
    <name type="common">Willowleaf lettuce</name>
    <dbReference type="NCBI Taxonomy" id="75948"/>
    <lineage>
        <taxon>Eukaryota</taxon>
        <taxon>Viridiplantae</taxon>
        <taxon>Streptophyta</taxon>
        <taxon>Embryophyta</taxon>
        <taxon>Tracheophyta</taxon>
        <taxon>Spermatophyta</taxon>
        <taxon>Magnoliopsida</taxon>
        <taxon>eudicotyledons</taxon>
        <taxon>Gunneridae</taxon>
        <taxon>Pentapetalae</taxon>
        <taxon>asterids</taxon>
        <taxon>campanulids</taxon>
        <taxon>Asterales</taxon>
        <taxon>Asteraceae</taxon>
        <taxon>Cichorioideae</taxon>
        <taxon>Cichorieae</taxon>
        <taxon>Lactucinae</taxon>
        <taxon>Lactuca</taxon>
    </lineage>
</organism>